<dbReference type="InterPro" id="IPR013083">
    <property type="entry name" value="Znf_RING/FYVE/PHD"/>
</dbReference>
<evidence type="ECO:0000256" key="2">
    <source>
        <dbReference type="ARBA" id="ARBA00022723"/>
    </source>
</evidence>
<dbReference type="InterPro" id="IPR032443">
    <property type="entry name" value="RAWUL"/>
</dbReference>
<dbReference type="Gene3D" id="3.10.20.90">
    <property type="entry name" value="Phosphatidylinositol 3-kinase Catalytic Subunit, Chain A, domain 1"/>
    <property type="match status" value="1"/>
</dbReference>
<feature type="domain" description="RING-type" evidence="8">
    <location>
        <begin position="21"/>
        <end position="60"/>
    </location>
</feature>
<accession>A0ABD2VT07</accession>
<evidence type="ECO:0000256" key="5">
    <source>
        <dbReference type="ARBA" id="ARBA00023242"/>
    </source>
</evidence>
<evidence type="ECO:0000256" key="1">
    <source>
        <dbReference type="ARBA" id="ARBA00004123"/>
    </source>
</evidence>
<feature type="compositionally biased region" description="Low complexity" evidence="7">
    <location>
        <begin position="1066"/>
        <end position="1094"/>
    </location>
</feature>
<feature type="compositionally biased region" description="Low complexity" evidence="7">
    <location>
        <begin position="1129"/>
        <end position="1138"/>
    </location>
</feature>
<dbReference type="Proteomes" id="UP001627154">
    <property type="component" value="Unassembled WGS sequence"/>
</dbReference>
<dbReference type="Pfam" id="PF16207">
    <property type="entry name" value="RAWUL"/>
    <property type="match status" value="1"/>
</dbReference>
<feature type="compositionally biased region" description="Polar residues" evidence="7">
    <location>
        <begin position="835"/>
        <end position="845"/>
    </location>
</feature>
<evidence type="ECO:0000256" key="3">
    <source>
        <dbReference type="ARBA" id="ARBA00022771"/>
    </source>
</evidence>
<feature type="region of interest" description="Disordered" evidence="7">
    <location>
        <begin position="316"/>
        <end position="460"/>
    </location>
</feature>
<feature type="compositionally biased region" description="Low complexity" evidence="7">
    <location>
        <begin position="1206"/>
        <end position="1218"/>
    </location>
</feature>
<comment type="subcellular location">
    <subcellularLocation>
        <location evidence="1">Nucleus</location>
    </subcellularLocation>
</comment>
<feature type="compositionally biased region" description="Low complexity" evidence="7">
    <location>
        <begin position="627"/>
        <end position="638"/>
    </location>
</feature>
<feature type="compositionally biased region" description="Polar residues" evidence="7">
    <location>
        <begin position="779"/>
        <end position="791"/>
    </location>
</feature>
<feature type="compositionally biased region" description="Basic and acidic residues" evidence="7">
    <location>
        <begin position="1147"/>
        <end position="1156"/>
    </location>
</feature>
<keyword evidence="2" id="KW-0479">Metal-binding</keyword>
<dbReference type="CDD" id="cd17082">
    <property type="entry name" value="RAWUL_PCGF2_like"/>
    <property type="match status" value="1"/>
</dbReference>
<dbReference type="InterPro" id="IPR017907">
    <property type="entry name" value="Znf_RING_CS"/>
</dbReference>
<feature type="compositionally biased region" description="Polar residues" evidence="7">
    <location>
        <begin position="929"/>
        <end position="941"/>
    </location>
</feature>
<keyword evidence="5" id="KW-0539">Nucleus</keyword>
<keyword evidence="3 6" id="KW-0863">Zinc-finger</keyword>
<keyword evidence="4" id="KW-0862">Zinc</keyword>
<dbReference type="Pfam" id="PF13923">
    <property type="entry name" value="zf-C3HC4_2"/>
    <property type="match status" value="1"/>
</dbReference>
<feature type="region of interest" description="Disordered" evidence="7">
    <location>
        <begin position="1126"/>
        <end position="1263"/>
    </location>
</feature>
<feature type="compositionally biased region" description="Polar residues" evidence="7">
    <location>
        <begin position="436"/>
        <end position="459"/>
    </location>
</feature>
<proteinExistence type="predicted"/>
<evidence type="ECO:0000256" key="6">
    <source>
        <dbReference type="PROSITE-ProRule" id="PRU00175"/>
    </source>
</evidence>
<dbReference type="PANTHER" id="PTHR10825:SF29">
    <property type="entry name" value="POLYCOMB GROUP RING FINGER PROTEIN 1"/>
    <property type="match status" value="1"/>
</dbReference>
<feature type="compositionally biased region" description="Polar residues" evidence="7">
    <location>
        <begin position="1226"/>
        <end position="1242"/>
    </location>
</feature>
<evidence type="ECO:0000313" key="10">
    <source>
        <dbReference type="Proteomes" id="UP001627154"/>
    </source>
</evidence>
<feature type="compositionally biased region" description="Polar residues" evidence="7">
    <location>
        <begin position="381"/>
        <end position="395"/>
    </location>
</feature>
<feature type="region of interest" description="Disordered" evidence="7">
    <location>
        <begin position="835"/>
        <end position="886"/>
    </location>
</feature>
<dbReference type="PROSITE" id="PS50089">
    <property type="entry name" value="ZF_RING_2"/>
    <property type="match status" value="1"/>
</dbReference>
<name>A0ABD2VT07_9HYME</name>
<dbReference type="GO" id="GO:0031519">
    <property type="term" value="C:PcG protein complex"/>
    <property type="evidence" value="ECO:0007669"/>
    <property type="project" value="UniProtKB-ARBA"/>
</dbReference>
<sequence>MSGQSGGKRQRLAEFNSLLTCKLCGGYYIDATTISECLHSFCKSCIVKHLETSKQCPVCSIVIHKSKPLLNIKPDLILQDIVYKLVPGCYQNEMQKRKEFYAKNPEAKIHLISPEARGEPEDSYIYSPDESLSLSLEYYSPETTKETENIDNQDAAIKHLPRRYLRCPAAVTVFHLQKLIRAKYGLNETHRIDIIYKEETLCASYTLMDIMYIHHWKRKVPLHLSYRIFESERKKRKMSELNDEFKQVLSCNKMEVDAKEDDQFSKREWKEVQLKISETGVMSVTDISNLETKKSTNENVINQQIDENCVVPSVNNLNNINEDKNSKNISNEKNKNSQQEKESEKNQQEPIKIQVESKGDEKDIKSTKQQNVAKEPVKNGSELNMSKESVVTNKSELSRIKIDSSSEKLPKTSDEKLRNLQMETDDCSENKDKPSSNKLENNSKAQSHTNETKPNTQSAGAKINALSAKLQVQPKIGSTTNSDVKKSLLDKQKSDNSITILNDPKITNVSVKSESSKLAENIPESKLKNSTAVSLNSTLENDSPTRRSIKSELVNNRIENSEHKNLSHKSLTTDQQLRSLPGMPHIGKDIICSTTSSGSSGSVGRFSIQTPSMSIYSITPSKNNSFASSSQSYSSIGSKPAYSSAKGNHEIPNMYSTPPCPDAIPISQMKSNRKNNIAPSGSKINDICAKIGESTKEKNKLEASGTQRVKPDVPDLLKISKSTPETIVPTKHIPNIPNISMFNAGTNNQVMALIENKDKRQSSSLSPVQAAFFAQAAQSVRNSPQKKQSQAVGYKTLRDPPKSWNPTLSKNNYVAVKNQAKELMNQAQINYGLTDGMDTSKQGSSKPAKIFKIRNTPRFLGNPASGVKPMYGVSNDQPSPKDKDQALNQKFSQHQIPKGSVSMMKIDQQTMPPLLPNSNSPIGPPSPYTPKSTRNYPTSPFSIRPNLSTSSSASAPLSKGNSPINMLSTNPFIPSLTPNTNPGLMYSHFPTTYKNPINRFTNPLIRPNMNIPPQSAFHTNLPPSISKMYERSNFLNQSATSRVAGALAYNQARLAAAMASSASVHASSSPPISAAPTLSKSSKPTSNSPNTNQSVPDSVGLLGGALQIPKNLPQRDVNAYDLSRLDNTSSKQQMSSNKSKLEQQLQKSEEPKHENTSETNNQQAEKKTDGKTQVKLNGGIEVSTSNDETSKSSAHESEKSNDEVKTSVSGVKSQSSTSTEKEAKDSTNTATEIKQKSGNVANVESEKPNTKIINDPQKTKTES</sequence>
<dbReference type="FunFam" id="3.30.40.10:FF:000033">
    <property type="entry name" value="Polycomb group RING finger protein 3"/>
    <property type="match status" value="1"/>
</dbReference>
<dbReference type="SMART" id="SM00184">
    <property type="entry name" value="RING"/>
    <property type="match status" value="1"/>
</dbReference>
<evidence type="ECO:0000259" key="8">
    <source>
        <dbReference type="PROSITE" id="PS50089"/>
    </source>
</evidence>
<feature type="region of interest" description="Disordered" evidence="7">
    <location>
        <begin position="910"/>
        <end position="962"/>
    </location>
</feature>
<feature type="region of interest" description="Disordered" evidence="7">
    <location>
        <begin position="1066"/>
        <end position="1112"/>
    </location>
</feature>
<gene>
    <name evidence="9" type="ORF">TKK_020447</name>
</gene>
<feature type="compositionally biased region" description="Basic and acidic residues" evidence="7">
    <location>
        <begin position="396"/>
        <end position="418"/>
    </location>
</feature>
<reference evidence="9 10" key="1">
    <citation type="journal article" date="2024" name="bioRxiv">
        <title>A reference genome for Trichogramma kaykai: A tiny desert-dwelling parasitoid wasp with competing sex-ratio distorters.</title>
        <authorList>
            <person name="Culotta J."/>
            <person name="Lindsey A.R."/>
        </authorList>
    </citation>
    <scope>NUCLEOTIDE SEQUENCE [LARGE SCALE GENOMIC DNA]</scope>
    <source>
        <strain evidence="9 10">KSX58</strain>
    </source>
</reference>
<dbReference type="SUPFAM" id="SSF57850">
    <property type="entry name" value="RING/U-box"/>
    <property type="match status" value="1"/>
</dbReference>
<comment type="caution">
    <text evidence="9">The sequence shown here is derived from an EMBL/GenBank/DDBJ whole genome shotgun (WGS) entry which is preliminary data.</text>
</comment>
<dbReference type="GO" id="GO:0008270">
    <property type="term" value="F:zinc ion binding"/>
    <property type="evidence" value="ECO:0007669"/>
    <property type="project" value="UniProtKB-KW"/>
</dbReference>
<feature type="region of interest" description="Disordered" evidence="7">
    <location>
        <begin position="779"/>
        <end position="809"/>
    </location>
</feature>
<dbReference type="InterPro" id="IPR001841">
    <property type="entry name" value="Znf_RING"/>
</dbReference>
<evidence type="ECO:0000256" key="4">
    <source>
        <dbReference type="ARBA" id="ARBA00022833"/>
    </source>
</evidence>
<dbReference type="PROSITE" id="PS00518">
    <property type="entry name" value="ZF_RING_1"/>
    <property type="match status" value="1"/>
</dbReference>
<feature type="compositionally biased region" description="Basic and acidic residues" evidence="7">
    <location>
        <begin position="1188"/>
        <end position="1205"/>
    </location>
</feature>
<feature type="compositionally biased region" description="Basic and acidic residues" evidence="7">
    <location>
        <begin position="321"/>
        <end position="347"/>
    </location>
</feature>
<organism evidence="9 10">
    <name type="scientific">Trichogramma kaykai</name>
    <dbReference type="NCBI Taxonomy" id="54128"/>
    <lineage>
        <taxon>Eukaryota</taxon>
        <taxon>Metazoa</taxon>
        <taxon>Ecdysozoa</taxon>
        <taxon>Arthropoda</taxon>
        <taxon>Hexapoda</taxon>
        <taxon>Insecta</taxon>
        <taxon>Pterygota</taxon>
        <taxon>Neoptera</taxon>
        <taxon>Endopterygota</taxon>
        <taxon>Hymenoptera</taxon>
        <taxon>Apocrita</taxon>
        <taxon>Proctotrupomorpha</taxon>
        <taxon>Chalcidoidea</taxon>
        <taxon>Trichogrammatidae</taxon>
        <taxon>Trichogramma</taxon>
    </lineage>
</organism>
<feature type="region of interest" description="Disordered" evidence="7">
    <location>
        <begin position="627"/>
        <end position="667"/>
    </location>
</feature>
<dbReference type="PANTHER" id="PTHR10825">
    <property type="entry name" value="RING FINGER DOMAIN-CONTAINING, POLYCOMB GROUP COMPONENT"/>
    <property type="match status" value="1"/>
</dbReference>
<dbReference type="AlphaFoldDB" id="A0ABD2VT07"/>
<feature type="compositionally biased region" description="Low complexity" evidence="7">
    <location>
        <begin position="945"/>
        <end position="962"/>
    </location>
</feature>
<dbReference type="EMBL" id="JBJJXI010000183">
    <property type="protein sequence ID" value="KAL3383685.1"/>
    <property type="molecule type" value="Genomic_DNA"/>
</dbReference>
<dbReference type="Gene3D" id="3.30.40.10">
    <property type="entry name" value="Zinc/RING finger domain, C3HC4 (zinc finger)"/>
    <property type="match status" value="1"/>
</dbReference>
<keyword evidence="10" id="KW-1185">Reference proteome</keyword>
<protein>
    <recommendedName>
        <fullName evidence="8">RING-type domain-containing protein</fullName>
    </recommendedName>
</protein>
<evidence type="ECO:0000256" key="7">
    <source>
        <dbReference type="SAM" id="MobiDB-lite"/>
    </source>
</evidence>
<evidence type="ECO:0000313" key="9">
    <source>
        <dbReference type="EMBL" id="KAL3383685.1"/>
    </source>
</evidence>
<feature type="compositionally biased region" description="Basic and acidic residues" evidence="7">
    <location>
        <begin position="355"/>
        <end position="366"/>
    </location>
</feature>